<dbReference type="AlphaFoldDB" id="A0A354YU34"/>
<dbReference type="STRING" id="378794.GCA_001570625_01329"/>
<comment type="similarity">
    <text evidence="1">Belongs to the FlgD family.</text>
</comment>
<dbReference type="Pfam" id="PF03963">
    <property type="entry name" value="FlgD"/>
    <property type="match status" value="1"/>
</dbReference>
<proteinExistence type="inferred from homology"/>
<evidence type="ECO:0000256" key="1">
    <source>
        <dbReference type="ARBA" id="ARBA00010577"/>
    </source>
</evidence>
<evidence type="ECO:0000313" key="3">
    <source>
        <dbReference type="EMBL" id="HBK52699.1"/>
    </source>
</evidence>
<keyword evidence="2" id="KW-1005">Bacterial flagellum biogenesis</keyword>
<dbReference type="GO" id="GO:0044781">
    <property type="term" value="P:bacterial-type flagellum organization"/>
    <property type="evidence" value="ECO:0007669"/>
    <property type="project" value="UniProtKB-KW"/>
</dbReference>
<dbReference type="RefSeq" id="WP_061213817.1">
    <property type="nucleotide sequence ID" value="NZ_DCDX01000012.1"/>
</dbReference>
<protein>
    <recommendedName>
        <fullName evidence="5">Flagellar hook capping protein</fullName>
    </recommendedName>
</protein>
<evidence type="ECO:0008006" key="5">
    <source>
        <dbReference type="Google" id="ProtNLM"/>
    </source>
</evidence>
<comment type="caution">
    <text evidence="3">The sequence shown here is derived from an EMBL/GenBank/DDBJ whole genome shotgun (WGS) entry which is preliminary data.</text>
</comment>
<dbReference type="Proteomes" id="UP000263273">
    <property type="component" value="Unassembled WGS sequence"/>
</dbReference>
<sequence length="181" mass="19798">MDSSQIKWETVPWLNNETQSSGKSSKEINKGLGKDDFLKLLLTELKYQDPIEPVKDKEFISQMANFSALEQMTNLNSSFNNLSASLNSGILPGLVMQQSIAMVGREVVYADPKSGESSTGIISGVVFRDGVPYYLIDDKEITVDKISKLGAVNVGYSDALLEQILAILLKIQNSMSLGEDG</sequence>
<dbReference type="EMBL" id="DNZF01000042">
    <property type="protein sequence ID" value="HBK52699.1"/>
    <property type="molecule type" value="Genomic_DNA"/>
</dbReference>
<dbReference type="InterPro" id="IPR005648">
    <property type="entry name" value="FlgD"/>
</dbReference>
<evidence type="ECO:0000256" key="2">
    <source>
        <dbReference type="ARBA" id="ARBA00022795"/>
    </source>
</evidence>
<gene>
    <name evidence="3" type="ORF">DDZ44_02005</name>
</gene>
<accession>A0A354YU34</accession>
<organism evidence="3 4">
    <name type="scientific">Syntrophomonas wolfei</name>
    <dbReference type="NCBI Taxonomy" id="863"/>
    <lineage>
        <taxon>Bacteria</taxon>
        <taxon>Bacillati</taxon>
        <taxon>Bacillota</taxon>
        <taxon>Clostridia</taxon>
        <taxon>Eubacteriales</taxon>
        <taxon>Syntrophomonadaceae</taxon>
        <taxon>Syntrophomonas</taxon>
    </lineage>
</organism>
<evidence type="ECO:0000313" key="4">
    <source>
        <dbReference type="Proteomes" id="UP000263273"/>
    </source>
</evidence>
<name>A0A354YU34_9FIRM</name>
<reference evidence="3 4" key="1">
    <citation type="journal article" date="2018" name="Nat. Biotechnol.">
        <title>A standardized bacterial taxonomy based on genome phylogeny substantially revises the tree of life.</title>
        <authorList>
            <person name="Parks D.H."/>
            <person name="Chuvochina M."/>
            <person name="Waite D.W."/>
            <person name="Rinke C."/>
            <person name="Skarshewski A."/>
            <person name="Chaumeil P.A."/>
            <person name="Hugenholtz P."/>
        </authorList>
    </citation>
    <scope>NUCLEOTIDE SEQUENCE [LARGE SCALE GENOMIC DNA]</scope>
    <source>
        <strain evidence="3">UBA10948</strain>
    </source>
</reference>